<dbReference type="RefSeq" id="WP_069391129.1">
    <property type="nucleotide sequence ID" value="NZ_AP022594.1"/>
</dbReference>
<gene>
    <name evidence="5" type="ORF">B8W67_19035</name>
</gene>
<dbReference type="CDD" id="cd02440">
    <property type="entry name" value="AdoMet_MTases"/>
    <property type="match status" value="1"/>
</dbReference>
<evidence type="ECO:0000256" key="4">
    <source>
        <dbReference type="SAM" id="MobiDB-lite"/>
    </source>
</evidence>
<dbReference type="Gene3D" id="3.40.50.150">
    <property type="entry name" value="Vaccinia Virus protein VP39"/>
    <property type="match status" value="1"/>
</dbReference>
<dbReference type="InterPro" id="IPR013216">
    <property type="entry name" value="Methyltransf_11"/>
</dbReference>
<comment type="similarity">
    <text evidence="1">Belongs to the methyltransferase superfamily.</text>
</comment>
<dbReference type="InterPro" id="IPR029063">
    <property type="entry name" value="SAM-dependent_MTases_sf"/>
</dbReference>
<keyword evidence="2 5" id="KW-0489">Methyltransferase</keyword>
<sequence length="259" mass="27849">MTDGRTERSRSFGSQAAAYERGRPSYPPEVIDWLLPEGARTVLDLGAGTGKLTTRLVERDLAVTAVDPIAGMLEVLSSALPNTPALLGTAEEIPLPDASVDVVLVAQAWHWFDADRAVPEIARVLRPGGQLGLVWNTRDERMGWVRALDEIIGHEDACALLDAGVALSAPFGPIETHRVEWTNYLTPQALLDLVASRSYCITSPSAARAKTLDRVRQLLATHPTLAGATGLALPYITVGMRATLVDADRQPTPGNRTEA</sequence>
<feature type="region of interest" description="Disordered" evidence="4">
    <location>
        <begin position="1"/>
        <end position="23"/>
    </location>
</feature>
<dbReference type="Proteomes" id="UP000193577">
    <property type="component" value="Unassembled WGS sequence"/>
</dbReference>
<dbReference type="InterPro" id="IPR051052">
    <property type="entry name" value="Diverse_substrate_MTase"/>
</dbReference>
<dbReference type="AlphaFoldDB" id="A0A7I7SEB7"/>
<evidence type="ECO:0000313" key="6">
    <source>
        <dbReference type="Proteomes" id="UP000193577"/>
    </source>
</evidence>
<reference evidence="5 6" key="1">
    <citation type="submission" date="2017-04" db="EMBL/GenBank/DDBJ databases">
        <title>The new phylogeny of genus Mycobacterium.</title>
        <authorList>
            <person name="Tortoli E."/>
            <person name="Trovato A."/>
            <person name="Cirillo D.M."/>
        </authorList>
    </citation>
    <scope>NUCLEOTIDE SEQUENCE [LARGE SCALE GENOMIC DNA]</scope>
    <source>
        <strain evidence="5 6">KCTC 19819</strain>
    </source>
</reference>
<name>A0A7I7SEB7_9MYCO</name>
<organism evidence="5 6">
    <name type="scientific">Mycolicibacillus koreensis</name>
    <dbReference type="NCBI Taxonomy" id="1069220"/>
    <lineage>
        <taxon>Bacteria</taxon>
        <taxon>Bacillati</taxon>
        <taxon>Actinomycetota</taxon>
        <taxon>Actinomycetes</taxon>
        <taxon>Mycobacteriales</taxon>
        <taxon>Mycobacteriaceae</taxon>
        <taxon>Mycolicibacillus</taxon>
    </lineage>
</organism>
<evidence type="ECO:0000313" key="5">
    <source>
        <dbReference type="EMBL" id="OSC25345.1"/>
    </source>
</evidence>
<evidence type="ECO:0000256" key="2">
    <source>
        <dbReference type="ARBA" id="ARBA00022603"/>
    </source>
</evidence>
<keyword evidence="6" id="KW-1185">Reference proteome</keyword>
<accession>A0A7I7SEB7</accession>
<dbReference type="EMBL" id="NCXO01000070">
    <property type="protein sequence ID" value="OSC25345.1"/>
    <property type="molecule type" value="Genomic_DNA"/>
</dbReference>
<dbReference type="GO" id="GO:0008757">
    <property type="term" value="F:S-adenosylmethionine-dependent methyltransferase activity"/>
    <property type="evidence" value="ECO:0007669"/>
    <property type="project" value="InterPro"/>
</dbReference>
<dbReference type="OrthoDB" id="9797252at2"/>
<dbReference type="SUPFAM" id="SSF53335">
    <property type="entry name" value="S-adenosyl-L-methionine-dependent methyltransferases"/>
    <property type="match status" value="1"/>
</dbReference>
<evidence type="ECO:0000256" key="1">
    <source>
        <dbReference type="ARBA" id="ARBA00008361"/>
    </source>
</evidence>
<keyword evidence="3" id="KW-0808">Transferase</keyword>
<proteinExistence type="inferred from homology"/>
<dbReference type="PANTHER" id="PTHR44942">
    <property type="entry name" value="METHYLTRANSF_11 DOMAIN-CONTAINING PROTEIN"/>
    <property type="match status" value="1"/>
</dbReference>
<feature type="compositionally biased region" description="Basic and acidic residues" evidence="4">
    <location>
        <begin position="1"/>
        <end position="10"/>
    </location>
</feature>
<dbReference type="GO" id="GO:0032259">
    <property type="term" value="P:methylation"/>
    <property type="evidence" value="ECO:0007669"/>
    <property type="project" value="UniProtKB-KW"/>
</dbReference>
<dbReference type="Pfam" id="PF08241">
    <property type="entry name" value="Methyltransf_11"/>
    <property type="match status" value="1"/>
</dbReference>
<dbReference type="PANTHER" id="PTHR44942:SF4">
    <property type="entry name" value="METHYLTRANSFERASE TYPE 11 DOMAIN-CONTAINING PROTEIN"/>
    <property type="match status" value="1"/>
</dbReference>
<evidence type="ECO:0000256" key="3">
    <source>
        <dbReference type="ARBA" id="ARBA00022679"/>
    </source>
</evidence>
<protein>
    <submittedName>
        <fullName evidence="5">SAM-dependent methyltransferase</fullName>
    </submittedName>
</protein>
<comment type="caution">
    <text evidence="5">The sequence shown here is derived from an EMBL/GenBank/DDBJ whole genome shotgun (WGS) entry which is preliminary data.</text>
</comment>